<protein>
    <submittedName>
        <fullName evidence="2">Peptidoglycan-binding protein</fullName>
    </submittedName>
</protein>
<keyword evidence="3" id="KW-1185">Reference proteome</keyword>
<dbReference type="Proteomes" id="UP000055136">
    <property type="component" value="Chromosome"/>
</dbReference>
<dbReference type="InterPro" id="IPR045361">
    <property type="entry name" value="CIS_tube_prot_N"/>
</dbReference>
<dbReference type="EMBL" id="CP013099">
    <property type="protein sequence ID" value="ALP53854.1"/>
    <property type="molecule type" value="Genomic_DNA"/>
</dbReference>
<name>A0A0S2TFD6_9GAMM</name>
<dbReference type="AlphaFoldDB" id="A0A0S2TFD6"/>
<dbReference type="KEGG" id="tee:Tel_12310"/>
<gene>
    <name evidence="2" type="ORF">Tel_12310</name>
</gene>
<accession>A0A0S2TFD6</accession>
<organism evidence="2 3">
    <name type="scientific">Candidatus Tenderia electrophaga</name>
    <dbReference type="NCBI Taxonomy" id="1748243"/>
    <lineage>
        <taxon>Bacteria</taxon>
        <taxon>Pseudomonadati</taxon>
        <taxon>Pseudomonadota</taxon>
        <taxon>Gammaproteobacteria</taxon>
        <taxon>Candidatus Tenderiales</taxon>
        <taxon>Candidatus Tenderiaceae</taxon>
        <taxon>Candidatus Tenderia</taxon>
    </lineage>
</organism>
<reference evidence="2" key="1">
    <citation type="submission" date="2015-10" db="EMBL/GenBank/DDBJ databases">
        <title>Description of Candidatus Tenderia electrophaga gen. nov, sp. nov., an Uncultivated Electroautotroph from a Biocathode Enrichment.</title>
        <authorList>
            <person name="Eddie B.J."/>
            <person name="Malanoski A.P."/>
            <person name="Wang Z."/>
            <person name="Hall R.J."/>
            <person name="Oh S.D."/>
            <person name="Heiner C."/>
            <person name="Lin B."/>
            <person name="Strycharz-Glaven S.M."/>
        </authorList>
    </citation>
    <scope>NUCLEOTIDE SEQUENCE [LARGE SCALE GENOMIC DNA]</scope>
    <source>
        <strain evidence="2">NRL1</strain>
    </source>
</reference>
<feature type="domain" description="Contractile injection system tube protein N-terminal" evidence="1">
    <location>
        <begin position="10"/>
        <end position="165"/>
    </location>
</feature>
<dbReference type="Pfam" id="PF19266">
    <property type="entry name" value="CIS_tube"/>
    <property type="match status" value="1"/>
</dbReference>
<proteinExistence type="predicted"/>
<evidence type="ECO:0000259" key="1">
    <source>
        <dbReference type="Pfam" id="PF19266"/>
    </source>
</evidence>
<sequence length="228" mass="25212">MAGISTGLKKKLKISPCTVDDSGNVNVDDGTAFEVMLNPASYSHAYSIGYNKKEALGQLGSDAKFSGIKPEKVNFDIVIDGTGVVQLVGAKDVKTQVQELTDIVYKYDGDNHEPNHVRLLWGSLIFFGRLESMSVEYTLFKPSGEPLRAKIKLAFSGFMSKEEEALRAKRSSPDLSHVIEVKAGDTLPLLCYRVYKDSSYYLEVARVNDITNFRALTPGSKLHFPPLR</sequence>
<evidence type="ECO:0000313" key="2">
    <source>
        <dbReference type="EMBL" id="ALP53854.1"/>
    </source>
</evidence>
<dbReference type="STRING" id="1748243.Tel_12310"/>
<evidence type="ECO:0000313" key="3">
    <source>
        <dbReference type="Proteomes" id="UP000055136"/>
    </source>
</evidence>